<evidence type="ECO:0000313" key="9">
    <source>
        <dbReference type="EMBL" id="EOO01973.1"/>
    </source>
</evidence>
<dbReference type="Pfam" id="PF07544">
    <property type="entry name" value="Med9"/>
    <property type="match status" value="1"/>
</dbReference>
<sequence length="156" mass="16156">MPSAPTEPHPLALPAGLSPDSIDTLTELALILSRLRPPQSNGSTTGLATGATPAATQVTGTTPLPSSAPAGSPGGSGTLNLKDVPTATDSIKHKLQKARAQIRQLPDMNRSIAAQEAEIVELLTRMAQQREVLGRLKDVGAAFGADGDEGRDKMEM</sequence>
<feature type="region of interest" description="Disordered" evidence="8">
    <location>
        <begin position="36"/>
        <end position="84"/>
    </location>
</feature>
<evidence type="ECO:0000256" key="4">
    <source>
        <dbReference type="ARBA" id="ARBA00023159"/>
    </source>
</evidence>
<evidence type="ECO:0000256" key="6">
    <source>
        <dbReference type="ARBA" id="ARBA00023242"/>
    </source>
</evidence>
<comment type="similarity">
    <text evidence="2 7">Belongs to the Mediator complex subunit 9 family.</text>
</comment>
<dbReference type="GO" id="GO:0006357">
    <property type="term" value="P:regulation of transcription by RNA polymerase II"/>
    <property type="evidence" value="ECO:0007669"/>
    <property type="project" value="InterPro"/>
</dbReference>
<comment type="function">
    <text evidence="7">Component of the Mediator complex, a coactivator involved in the regulated transcription of nearly all RNA polymerase II-dependent genes. Mediator functions as a bridge to convey information from gene-specific regulatory proteins to the basal RNA polymerase II transcription machinery. Mediator is recruited to promoters by direct interactions with regulatory proteins and serves as a scaffold for the assembly of a functional preinitiation complex with RNA polymerase II and the general transcription factors.</text>
</comment>
<dbReference type="eggNOG" id="ENOG502SW8C">
    <property type="taxonomic scope" value="Eukaryota"/>
</dbReference>
<keyword evidence="3 7" id="KW-0805">Transcription regulation</keyword>
<feature type="region of interest" description="Disordered" evidence="8">
    <location>
        <begin position="1"/>
        <end position="20"/>
    </location>
</feature>
<dbReference type="OrthoDB" id="5414694at2759"/>
<dbReference type="AlphaFoldDB" id="R8BRG6"/>
<dbReference type="InterPro" id="IPR011425">
    <property type="entry name" value="Med9"/>
</dbReference>
<keyword evidence="5 7" id="KW-0804">Transcription</keyword>
<evidence type="ECO:0000256" key="8">
    <source>
        <dbReference type="SAM" id="MobiDB-lite"/>
    </source>
</evidence>
<gene>
    <name evidence="7" type="primary">MED9</name>
    <name evidence="9" type="ORF">UCRPA7_2469</name>
</gene>
<feature type="compositionally biased region" description="Low complexity" evidence="8">
    <location>
        <begin position="42"/>
        <end position="71"/>
    </location>
</feature>
<keyword evidence="10" id="KW-1185">Reference proteome</keyword>
<evidence type="ECO:0000256" key="5">
    <source>
        <dbReference type="ARBA" id="ARBA00023163"/>
    </source>
</evidence>
<dbReference type="EMBL" id="KB932935">
    <property type="protein sequence ID" value="EOO01973.1"/>
    <property type="molecule type" value="Genomic_DNA"/>
</dbReference>
<comment type="subcellular location">
    <subcellularLocation>
        <location evidence="1 7">Nucleus</location>
    </subcellularLocation>
</comment>
<dbReference type="HOGENOM" id="CLU_097220_2_0_1"/>
<organism evidence="9 10">
    <name type="scientific">Phaeoacremonium minimum (strain UCR-PA7)</name>
    <name type="common">Esca disease fungus</name>
    <name type="synonym">Togninia minima</name>
    <dbReference type="NCBI Taxonomy" id="1286976"/>
    <lineage>
        <taxon>Eukaryota</taxon>
        <taxon>Fungi</taxon>
        <taxon>Dikarya</taxon>
        <taxon>Ascomycota</taxon>
        <taxon>Pezizomycotina</taxon>
        <taxon>Sordariomycetes</taxon>
        <taxon>Sordariomycetidae</taxon>
        <taxon>Togniniales</taxon>
        <taxon>Togniniaceae</taxon>
        <taxon>Phaeoacremonium</taxon>
    </lineage>
</organism>
<dbReference type="GO" id="GO:0016592">
    <property type="term" value="C:mediator complex"/>
    <property type="evidence" value="ECO:0007669"/>
    <property type="project" value="InterPro"/>
</dbReference>
<evidence type="ECO:0000256" key="1">
    <source>
        <dbReference type="ARBA" id="ARBA00004123"/>
    </source>
</evidence>
<evidence type="ECO:0000256" key="2">
    <source>
        <dbReference type="ARBA" id="ARBA00008089"/>
    </source>
</evidence>
<dbReference type="GeneID" id="19322721"/>
<evidence type="ECO:0000313" key="10">
    <source>
        <dbReference type="Proteomes" id="UP000014074"/>
    </source>
</evidence>
<dbReference type="Proteomes" id="UP000014074">
    <property type="component" value="Unassembled WGS sequence"/>
</dbReference>
<dbReference type="KEGG" id="tmn:UCRPA7_2469"/>
<dbReference type="GO" id="GO:0003712">
    <property type="term" value="F:transcription coregulator activity"/>
    <property type="evidence" value="ECO:0007669"/>
    <property type="project" value="InterPro"/>
</dbReference>
<evidence type="ECO:0000256" key="3">
    <source>
        <dbReference type="ARBA" id="ARBA00023015"/>
    </source>
</evidence>
<evidence type="ECO:0000256" key="7">
    <source>
        <dbReference type="RuleBase" id="RU364145"/>
    </source>
</evidence>
<dbReference type="RefSeq" id="XP_007913243.1">
    <property type="nucleotide sequence ID" value="XM_007915052.1"/>
</dbReference>
<comment type="subunit">
    <text evidence="7">Component of the Mediator complex.</text>
</comment>
<keyword evidence="6 7" id="KW-0539">Nucleus</keyword>
<reference evidence="10" key="1">
    <citation type="journal article" date="2013" name="Genome Announc.">
        <title>Draft genome sequence of the ascomycete Phaeoacremonium aleophilum strain UCR-PA7, a causal agent of the esca disease complex in grapevines.</title>
        <authorList>
            <person name="Blanco-Ulate B."/>
            <person name="Rolshausen P."/>
            <person name="Cantu D."/>
        </authorList>
    </citation>
    <scope>NUCLEOTIDE SEQUENCE [LARGE SCALE GENOMIC DNA]</scope>
    <source>
        <strain evidence="10">UCR-PA7</strain>
    </source>
</reference>
<protein>
    <recommendedName>
        <fullName evidence="7">Mediator of RNA polymerase II transcription subunit 9</fullName>
    </recommendedName>
    <alternativeName>
        <fullName evidence="7">Mediator complex subunit 9</fullName>
    </alternativeName>
</protein>
<accession>R8BRG6</accession>
<proteinExistence type="inferred from homology"/>
<name>R8BRG6_PHAM7</name>
<keyword evidence="4 7" id="KW-0010">Activator</keyword>